<keyword evidence="1" id="KW-0472">Membrane</keyword>
<gene>
    <name evidence="2" type="ORF">N8K70_14705</name>
</gene>
<reference evidence="2 3" key="1">
    <citation type="submission" date="2023-02" db="EMBL/GenBank/DDBJ databases">
        <title>Microbacterium betulae sp. nov., isolated from birch wood.</title>
        <authorList>
            <person name="Pasciak M."/>
            <person name="Pawlik K.J."/>
            <person name="Martynowski D."/>
            <person name="Laczmanski L."/>
            <person name="Ciekot J."/>
            <person name="Szponar B."/>
            <person name="Wojcik-Fatla A."/>
            <person name="Mackiewicz B."/>
            <person name="Farian E."/>
            <person name="Cholewa G."/>
            <person name="Cholewa A."/>
            <person name="Dutkiewicz J."/>
        </authorList>
    </citation>
    <scope>NUCLEOTIDE SEQUENCE [LARGE SCALE GENOMIC DNA]</scope>
    <source>
        <strain evidence="2 3">AB</strain>
    </source>
</reference>
<evidence type="ECO:0000256" key="1">
    <source>
        <dbReference type="SAM" id="Phobius"/>
    </source>
</evidence>
<dbReference type="Proteomes" id="UP001305498">
    <property type="component" value="Chromosome"/>
</dbReference>
<feature type="transmembrane region" description="Helical" evidence="1">
    <location>
        <begin position="60"/>
        <end position="81"/>
    </location>
</feature>
<evidence type="ECO:0000313" key="2">
    <source>
        <dbReference type="EMBL" id="WOF22626.1"/>
    </source>
</evidence>
<evidence type="ECO:0008006" key="4">
    <source>
        <dbReference type="Google" id="ProtNLM"/>
    </source>
</evidence>
<name>A0AA97FFL2_9MICO</name>
<keyword evidence="3" id="KW-1185">Reference proteome</keyword>
<protein>
    <recommendedName>
        <fullName evidence="4">DUF3137 domain-containing protein</fullName>
    </recommendedName>
</protein>
<sequence length="334" mass="36261">MRAFWRDFRSVPGVRQPARGARVAVVVFGAAVVPIGLLAMSTGIAQEIEAAAPDMAGQLVGMSVFVLLLLLAGVVLTWSSLRMAARRRSRREFLRLAGFAEANGLAYLPGVHDGGHLGPWRERGRAAVIDVMRTRAGRPVEFGNHEITSSAGNRRETTYGGYAATRVRTALPNIRLDSLTVRRMASGSAVHRDQRLRLEGDFDRHFALSCPRGYEADALYLFTPDVMALLIDAASDFDIELVDDWVFLTSPADVVTLKPQRWQDVAAALDAVVAKIGQWERWRDDRVPHNRLSARGVVAKAGRRLRIGPGAGSVLAALLAAVAVSLVVIANALP</sequence>
<dbReference type="KEGG" id="mbet:N8K70_14705"/>
<dbReference type="EMBL" id="CP118157">
    <property type="protein sequence ID" value="WOF22626.1"/>
    <property type="molecule type" value="Genomic_DNA"/>
</dbReference>
<keyword evidence="1" id="KW-1133">Transmembrane helix</keyword>
<feature type="transmembrane region" description="Helical" evidence="1">
    <location>
        <begin position="310"/>
        <end position="333"/>
    </location>
</feature>
<dbReference type="AlphaFoldDB" id="A0AA97FFL2"/>
<keyword evidence="1" id="KW-0812">Transmembrane</keyword>
<dbReference type="RefSeq" id="WP_317139097.1">
    <property type="nucleotide sequence ID" value="NZ_CP118157.1"/>
</dbReference>
<evidence type="ECO:0000313" key="3">
    <source>
        <dbReference type="Proteomes" id="UP001305498"/>
    </source>
</evidence>
<organism evidence="2 3">
    <name type="scientific">Microbacterium betulae</name>
    <dbReference type="NCBI Taxonomy" id="2981139"/>
    <lineage>
        <taxon>Bacteria</taxon>
        <taxon>Bacillati</taxon>
        <taxon>Actinomycetota</taxon>
        <taxon>Actinomycetes</taxon>
        <taxon>Micrococcales</taxon>
        <taxon>Microbacteriaceae</taxon>
        <taxon>Microbacterium</taxon>
    </lineage>
</organism>
<accession>A0AA97FFL2</accession>
<feature type="transmembrane region" description="Helical" evidence="1">
    <location>
        <begin position="21"/>
        <end position="40"/>
    </location>
</feature>
<proteinExistence type="predicted"/>